<dbReference type="SUPFAM" id="SSF50249">
    <property type="entry name" value="Nucleic acid-binding proteins"/>
    <property type="match status" value="1"/>
</dbReference>
<dbReference type="Proteomes" id="UP000293519">
    <property type="component" value="Unassembled WGS sequence"/>
</dbReference>
<evidence type="ECO:0000259" key="9">
    <source>
        <dbReference type="PROSITE" id="PS51192"/>
    </source>
</evidence>
<feature type="domain" description="Helicase C-terminal" evidence="10">
    <location>
        <begin position="519"/>
        <end position="675"/>
    </location>
</feature>
<protein>
    <recommendedName>
        <fullName evidence="8">Probable DNA 3'-5' helicase RecG</fullName>
    </recommendedName>
</protein>
<dbReference type="InterPro" id="IPR014001">
    <property type="entry name" value="Helicase_ATP-bd"/>
</dbReference>
<dbReference type="SUPFAM" id="SSF52540">
    <property type="entry name" value="P-loop containing nucleoside triphosphate hydrolases"/>
    <property type="match status" value="2"/>
</dbReference>
<dbReference type="SMART" id="SM00487">
    <property type="entry name" value="DEXDc"/>
    <property type="match status" value="1"/>
</dbReference>
<reference evidence="11 12" key="1">
    <citation type="journal article" date="2015" name="Stand. Genomic Sci.">
        <title>Genomic Encyclopedia of Bacterial and Archaeal Type Strains, Phase III: the genomes of soil and plant-associated and newly described type strains.</title>
        <authorList>
            <person name="Whitman W.B."/>
            <person name="Woyke T."/>
            <person name="Klenk H.P."/>
            <person name="Zhou Y."/>
            <person name="Lilburn T.G."/>
            <person name="Beck B.J."/>
            <person name="De Vos P."/>
            <person name="Vandamme P."/>
            <person name="Eisen J.A."/>
            <person name="Garrity G."/>
            <person name="Hugenholtz P."/>
            <person name="Kyrpides N.C."/>
        </authorList>
    </citation>
    <scope>NUCLEOTIDE SEQUENCE [LARGE SCALE GENOMIC DNA]</scope>
    <source>
        <strain evidence="11 12">CV2</strain>
    </source>
</reference>
<accession>A0A4Q7LWT9</accession>
<organism evidence="11 12">
    <name type="scientific">Microcella putealis</name>
    <dbReference type="NCBI Taxonomy" id="337005"/>
    <lineage>
        <taxon>Bacteria</taxon>
        <taxon>Bacillati</taxon>
        <taxon>Actinomycetota</taxon>
        <taxon>Actinomycetes</taxon>
        <taxon>Micrococcales</taxon>
        <taxon>Microbacteriaceae</taxon>
        <taxon>Microcella</taxon>
    </lineage>
</organism>
<dbReference type="CDD" id="cd17992">
    <property type="entry name" value="DEXHc_RecG"/>
    <property type="match status" value="1"/>
</dbReference>
<evidence type="ECO:0000313" key="11">
    <source>
        <dbReference type="EMBL" id="RZS59456.1"/>
    </source>
</evidence>
<dbReference type="EMBL" id="SGWW01000001">
    <property type="protein sequence ID" value="RZS59456.1"/>
    <property type="molecule type" value="Genomic_DNA"/>
</dbReference>
<dbReference type="GO" id="GO:0005524">
    <property type="term" value="F:ATP binding"/>
    <property type="evidence" value="ECO:0007669"/>
    <property type="project" value="UniProtKB-KW"/>
</dbReference>
<dbReference type="InterPro" id="IPR045562">
    <property type="entry name" value="RecG_dom3_C"/>
</dbReference>
<keyword evidence="5" id="KW-0067">ATP-binding</keyword>
<dbReference type="InterPro" id="IPR047112">
    <property type="entry name" value="RecG/Mfd"/>
</dbReference>
<dbReference type="PANTHER" id="PTHR47964:SF1">
    <property type="entry name" value="ATP-DEPENDENT DNA HELICASE HOMOLOG RECG, CHLOROPLASTIC"/>
    <property type="match status" value="1"/>
</dbReference>
<evidence type="ECO:0000256" key="7">
    <source>
        <dbReference type="ARBA" id="ARBA00023204"/>
    </source>
</evidence>
<evidence type="ECO:0000256" key="2">
    <source>
        <dbReference type="ARBA" id="ARBA00022763"/>
    </source>
</evidence>
<dbReference type="Pfam" id="PF19833">
    <property type="entry name" value="RecG_dom3_C"/>
    <property type="match status" value="1"/>
</dbReference>
<dbReference type="InterPro" id="IPR012340">
    <property type="entry name" value="NA-bd_OB-fold"/>
</dbReference>
<dbReference type="OrthoDB" id="9804325at2"/>
<keyword evidence="12" id="KW-1185">Reference proteome</keyword>
<keyword evidence="7" id="KW-0234">DNA repair</keyword>
<evidence type="ECO:0000256" key="4">
    <source>
        <dbReference type="ARBA" id="ARBA00022806"/>
    </source>
</evidence>
<evidence type="ECO:0000256" key="5">
    <source>
        <dbReference type="ARBA" id="ARBA00022840"/>
    </source>
</evidence>
<dbReference type="InterPro" id="IPR027417">
    <property type="entry name" value="P-loop_NTPase"/>
</dbReference>
<keyword evidence="4 11" id="KW-0347">Helicase</keyword>
<gene>
    <name evidence="11" type="ORF">EV141_0682</name>
</gene>
<dbReference type="InterPro" id="IPR011545">
    <property type="entry name" value="DEAD/DEAH_box_helicase_dom"/>
</dbReference>
<dbReference type="InterPro" id="IPR033454">
    <property type="entry name" value="RecG_wedge"/>
</dbReference>
<dbReference type="GO" id="GO:0006281">
    <property type="term" value="P:DNA repair"/>
    <property type="evidence" value="ECO:0007669"/>
    <property type="project" value="UniProtKB-KW"/>
</dbReference>
<dbReference type="Gene3D" id="2.40.50.140">
    <property type="entry name" value="Nucleic acid-binding proteins"/>
    <property type="match status" value="1"/>
</dbReference>
<dbReference type="SMART" id="SM00490">
    <property type="entry name" value="HELICc"/>
    <property type="match status" value="1"/>
</dbReference>
<dbReference type="GO" id="GO:0016787">
    <property type="term" value="F:hydrolase activity"/>
    <property type="evidence" value="ECO:0007669"/>
    <property type="project" value="UniProtKB-KW"/>
</dbReference>
<keyword evidence="6" id="KW-0238">DNA-binding</keyword>
<keyword evidence="1" id="KW-0547">Nucleotide-binding</keyword>
<keyword evidence="3" id="KW-0378">Hydrolase</keyword>
<evidence type="ECO:0000313" key="12">
    <source>
        <dbReference type="Proteomes" id="UP000293519"/>
    </source>
</evidence>
<dbReference type="Pfam" id="PF17191">
    <property type="entry name" value="RecG_wedge"/>
    <property type="match status" value="1"/>
</dbReference>
<dbReference type="PROSITE" id="PS51194">
    <property type="entry name" value="HELICASE_CTER"/>
    <property type="match status" value="1"/>
</dbReference>
<dbReference type="GO" id="GO:0003678">
    <property type="term" value="F:DNA helicase activity"/>
    <property type="evidence" value="ECO:0007669"/>
    <property type="project" value="TreeGrafter"/>
</dbReference>
<dbReference type="InterPro" id="IPR001650">
    <property type="entry name" value="Helicase_C-like"/>
</dbReference>
<dbReference type="GO" id="GO:0003677">
    <property type="term" value="F:DNA binding"/>
    <property type="evidence" value="ECO:0007669"/>
    <property type="project" value="UniProtKB-KW"/>
</dbReference>
<evidence type="ECO:0000256" key="3">
    <source>
        <dbReference type="ARBA" id="ARBA00022801"/>
    </source>
</evidence>
<evidence type="ECO:0000256" key="6">
    <source>
        <dbReference type="ARBA" id="ARBA00023125"/>
    </source>
</evidence>
<dbReference type="CDD" id="cd04488">
    <property type="entry name" value="RecG_wedge_OBF"/>
    <property type="match status" value="1"/>
</dbReference>
<proteinExistence type="predicted"/>
<dbReference type="Gene3D" id="3.40.50.300">
    <property type="entry name" value="P-loop containing nucleotide triphosphate hydrolases"/>
    <property type="match status" value="2"/>
</dbReference>
<dbReference type="Pfam" id="PF00270">
    <property type="entry name" value="DEAD"/>
    <property type="match status" value="1"/>
</dbReference>
<evidence type="ECO:0000259" key="10">
    <source>
        <dbReference type="PROSITE" id="PS51194"/>
    </source>
</evidence>
<name>A0A4Q7LWT9_9MICO</name>
<sequence>MSEALAATGSDARCASAAAGSVGAVTGPLDVKLVTLLGDRTAKAFERAFGVVTAGDLLAHYPRRYAKRGELTALTELTVGEEVTIVAEVLTVSERTMKNRRGSILEVQITDGRGIVTLTFFNQAWRKETLKPGVRGIFAGKVGEYRGARQLAHPDFQLFDDLELVPGAPDAEAQKWATAPIPIYPATSTVSSWHVQKAMGVVLDSLDGLDDPVPLEVRAERKLLDLRRALRFTHQPEDDQQWRRGRDTLRFHEAFLLQAALLQQRNALRASPAEPRLPGAELAGFDAELPFALTPDQQTVGDEIFRDLAAAVPMNRLVQGEVGSGKTLVAVRAMLAVAENGGQSALLAPTEVLAAQHFRSIVATLGPDRAARLRPVLLTGQLGAAERRKTLLAIASGQSRVVVGTHALLGDKVQFVDLGLVVVDEQHRFGVEQRETLRRKGAVPPHVLVLTATPIPRTVAMTVFGDLDVSTIRTLPAGRIPIVSHVVPLADKPGWWPRVWQRLGEELEAGRQGFVVVPAIDPTTVEDDPDALADDATEPPVVDRPPGTIVELLPILQQAPPLAGRRIAALHGRMPAEEKDAVMRSFAAGDIDVLVATTVIEVGVDVPNATFMAVIDADRFGVSQLHQLRGRVGRGAHPGLCLFVTAALPETTARERVDAVAATLDGFELAQVDLELRREGDVLGANQSGGRSSLKLLRVVTDSDVIIDARQAAGAILEADPSLDEHPALAEALARRLDESAREFMAKN</sequence>
<dbReference type="PROSITE" id="PS51192">
    <property type="entry name" value="HELICASE_ATP_BIND_1"/>
    <property type="match status" value="1"/>
</dbReference>
<dbReference type="AlphaFoldDB" id="A0A4Q7LWT9"/>
<dbReference type="PANTHER" id="PTHR47964">
    <property type="entry name" value="ATP-DEPENDENT DNA HELICASE HOMOLOG RECG, CHLOROPLASTIC"/>
    <property type="match status" value="1"/>
</dbReference>
<dbReference type="RefSeq" id="WP_130484536.1">
    <property type="nucleotide sequence ID" value="NZ_SGWW01000001.1"/>
</dbReference>
<evidence type="ECO:0000256" key="1">
    <source>
        <dbReference type="ARBA" id="ARBA00022741"/>
    </source>
</evidence>
<keyword evidence="2" id="KW-0227">DNA damage</keyword>
<feature type="domain" description="Helicase ATP-binding" evidence="9">
    <location>
        <begin position="307"/>
        <end position="472"/>
    </location>
</feature>
<comment type="caution">
    <text evidence="11">The sequence shown here is derived from an EMBL/GenBank/DDBJ whole genome shotgun (WGS) entry which is preliminary data.</text>
</comment>
<evidence type="ECO:0000256" key="8">
    <source>
        <dbReference type="ARBA" id="ARBA00049819"/>
    </source>
</evidence>
<dbReference type="Pfam" id="PF00271">
    <property type="entry name" value="Helicase_C"/>
    <property type="match status" value="1"/>
</dbReference>